<evidence type="ECO:0008006" key="3">
    <source>
        <dbReference type="Google" id="ProtNLM"/>
    </source>
</evidence>
<name>A0A0G1WPT4_9BACT</name>
<dbReference type="Pfam" id="PF05973">
    <property type="entry name" value="Gp49"/>
    <property type="match status" value="1"/>
</dbReference>
<dbReference type="PATRIC" id="fig|1618365.3.peg.772"/>
<dbReference type="AlphaFoldDB" id="A0A0G1WPT4"/>
<evidence type="ECO:0000313" key="2">
    <source>
        <dbReference type="Proteomes" id="UP000034877"/>
    </source>
</evidence>
<evidence type="ECO:0000313" key="1">
    <source>
        <dbReference type="EMBL" id="KKU92368.1"/>
    </source>
</evidence>
<dbReference type="EMBL" id="LCPE01000035">
    <property type="protein sequence ID" value="KKU92368.1"/>
    <property type="molecule type" value="Genomic_DNA"/>
</dbReference>
<comment type="caution">
    <text evidence="1">The sequence shown here is derived from an EMBL/GenBank/DDBJ whole genome shotgun (WGS) entry which is preliminary data.</text>
</comment>
<proteinExistence type="predicted"/>
<organism evidence="1 2">
    <name type="scientific">Candidatus Amesbacteria bacterium GW2011_GWC1_48_10</name>
    <dbReference type="NCBI Taxonomy" id="1618365"/>
    <lineage>
        <taxon>Bacteria</taxon>
        <taxon>Candidatus Amesiibacteriota</taxon>
    </lineage>
</organism>
<reference evidence="1 2" key="1">
    <citation type="journal article" date="2015" name="Nature">
        <title>rRNA introns, odd ribosomes, and small enigmatic genomes across a large radiation of phyla.</title>
        <authorList>
            <person name="Brown C.T."/>
            <person name="Hug L.A."/>
            <person name="Thomas B.C."/>
            <person name="Sharon I."/>
            <person name="Castelle C.J."/>
            <person name="Singh A."/>
            <person name="Wilkins M.J."/>
            <person name="Williams K.H."/>
            <person name="Banfield J.F."/>
        </authorList>
    </citation>
    <scope>NUCLEOTIDE SEQUENCE [LARGE SCALE GENOMIC DNA]</scope>
</reference>
<dbReference type="InterPro" id="IPR009241">
    <property type="entry name" value="HigB-like"/>
</dbReference>
<dbReference type="Proteomes" id="UP000034877">
    <property type="component" value="Unassembled WGS sequence"/>
</dbReference>
<gene>
    <name evidence="1" type="ORF">UY22_C0035G0010</name>
</gene>
<sequence length="110" mass="12845">MYQVELFRTPSGKEPIAEFLRSLQPSQKARVNFVLELLAKFGPQLRAPYSKKLSGYRKLFELRTTGKISLRLIYTNVKNKFYILNVFFKKTNKTPKKEIETALVRSKTLT</sequence>
<accession>A0A0G1WPT4</accession>
<protein>
    <recommendedName>
        <fullName evidence="3">Phage-related protein</fullName>
    </recommendedName>
</protein>